<dbReference type="STRING" id="572036.SAMN05661099_1250"/>
<gene>
    <name evidence="2" type="ORF">SAMN05661099_1250</name>
</gene>
<keyword evidence="1" id="KW-0732">Signal</keyword>
<name>A0A1T5B3I0_9SPHI</name>
<evidence type="ECO:0000313" key="2">
    <source>
        <dbReference type="EMBL" id="SKB41784.1"/>
    </source>
</evidence>
<protein>
    <submittedName>
        <fullName evidence="2">Uncharacterized protein</fullName>
    </submittedName>
</protein>
<feature type="signal peptide" evidence="1">
    <location>
        <begin position="1"/>
        <end position="20"/>
    </location>
</feature>
<keyword evidence="3" id="KW-1185">Reference proteome</keyword>
<sequence length="248" mass="28631">MNHRCSLVLTLTFTFFLVNTAFSQQGRNSNEDLALLHAREIYAASLADQAAIYSGVDYIGYPHPIKKGQQFFISGDVRRGEIRYDGMVYRNVPMWFDIAKQEVVVQYIDNYSRISLHPEKISDFTIEGHHFIRIAGESARQYDLGEGFYDQIYKGKSEILVKRAKDFLISTDTDGVWISFSGDKSDIYVRTGDKFHPVSSQKSVLDVLGKYQKEVLAHLKQNKIKFRKEREKAIVMMLAYFDQLNSER</sequence>
<dbReference type="Proteomes" id="UP000189981">
    <property type="component" value="Unassembled WGS sequence"/>
</dbReference>
<feature type="chain" id="PRO_5012436817" evidence="1">
    <location>
        <begin position="21"/>
        <end position="248"/>
    </location>
</feature>
<evidence type="ECO:0000256" key="1">
    <source>
        <dbReference type="SAM" id="SignalP"/>
    </source>
</evidence>
<dbReference type="OrthoDB" id="655382at2"/>
<organism evidence="2 3">
    <name type="scientific">Daejeonella lutea</name>
    <dbReference type="NCBI Taxonomy" id="572036"/>
    <lineage>
        <taxon>Bacteria</taxon>
        <taxon>Pseudomonadati</taxon>
        <taxon>Bacteroidota</taxon>
        <taxon>Sphingobacteriia</taxon>
        <taxon>Sphingobacteriales</taxon>
        <taxon>Sphingobacteriaceae</taxon>
        <taxon>Daejeonella</taxon>
    </lineage>
</organism>
<dbReference type="EMBL" id="FUYR01000001">
    <property type="protein sequence ID" value="SKB41784.1"/>
    <property type="molecule type" value="Genomic_DNA"/>
</dbReference>
<dbReference type="RefSeq" id="WP_079701747.1">
    <property type="nucleotide sequence ID" value="NZ_FUYR01000001.1"/>
</dbReference>
<accession>A0A1T5B3I0</accession>
<evidence type="ECO:0000313" key="3">
    <source>
        <dbReference type="Proteomes" id="UP000189981"/>
    </source>
</evidence>
<reference evidence="3" key="1">
    <citation type="submission" date="2017-02" db="EMBL/GenBank/DDBJ databases">
        <authorList>
            <person name="Varghese N."/>
            <person name="Submissions S."/>
        </authorList>
    </citation>
    <scope>NUCLEOTIDE SEQUENCE [LARGE SCALE GENOMIC DNA]</scope>
    <source>
        <strain evidence="3">DSM 22385</strain>
    </source>
</reference>
<dbReference type="AlphaFoldDB" id="A0A1T5B3I0"/>
<proteinExistence type="predicted"/>